<dbReference type="RefSeq" id="XP_001840862.2">
    <property type="nucleotide sequence ID" value="XM_001840810.2"/>
</dbReference>
<accession>A8PEW7</accession>
<dbReference type="PANTHER" id="PTHR44103">
    <property type="entry name" value="PROPROTEIN CONVERTASE P"/>
    <property type="match status" value="1"/>
</dbReference>
<comment type="caution">
    <text evidence="1">The sequence shown here is derived from an EMBL/GenBank/DDBJ whole genome shotgun (WGS) entry which is preliminary data.</text>
</comment>
<evidence type="ECO:0000313" key="2">
    <source>
        <dbReference type="Proteomes" id="UP000001861"/>
    </source>
</evidence>
<dbReference type="SUPFAM" id="SSF69318">
    <property type="entry name" value="Integrin alpha N-terminal domain"/>
    <property type="match status" value="2"/>
</dbReference>
<name>A8PEW7_COPC7</name>
<evidence type="ECO:0000313" key="1">
    <source>
        <dbReference type="EMBL" id="EAU80915.2"/>
    </source>
</evidence>
<keyword evidence="2" id="KW-1185">Reference proteome</keyword>
<dbReference type="PANTHER" id="PTHR44103:SF1">
    <property type="entry name" value="PROPROTEIN CONVERTASE P"/>
    <property type="match status" value="1"/>
</dbReference>
<dbReference type="InterPro" id="IPR028994">
    <property type="entry name" value="Integrin_alpha_N"/>
</dbReference>
<reference evidence="1 2" key="1">
    <citation type="journal article" date="2010" name="Proc. Natl. Acad. Sci. U.S.A.">
        <title>Insights into evolution of multicellular fungi from the assembled chromosomes of the mushroom Coprinopsis cinerea (Coprinus cinereus).</title>
        <authorList>
            <person name="Stajich J.E."/>
            <person name="Wilke S.K."/>
            <person name="Ahren D."/>
            <person name="Au C.H."/>
            <person name="Birren B.W."/>
            <person name="Borodovsky M."/>
            <person name="Burns C."/>
            <person name="Canback B."/>
            <person name="Casselton L.A."/>
            <person name="Cheng C.K."/>
            <person name="Deng J."/>
            <person name="Dietrich F.S."/>
            <person name="Fargo D.C."/>
            <person name="Farman M.L."/>
            <person name="Gathman A.C."/>
            <person name="Goldberg J."/>
            <person name="Guigo R."/>
            <person name="Hoegger P.J."/>
            <person name="Hooker J.B."/>
            <person name="Huggins A."/>
            <person name="James T.Y."/>
            <person name="Kamada T."/>
            <person name="Kilaru S."/>
            <person name="Kodira C."/>
            <person name="Kues U."/>
            <person name="Kupfer D."/>
            <person name="Kwan H.S."/>
            <person name="Lomsadze A."/>
            <person name="Li W."/>
            <person name="Lilly W.W."/>
            <person name="Ma L.J."/>
            <person name="Mackey A.J."/>
            <person name="Manning G."/>
            <person name="Martin F."/>
            <person name="Muraguchi H."/>
            <person name="Natvig D.O."/>
            <person name="Palmerini H."/>
            <person name="Ramesh M.A."/>
            <person name="Rehmeyer C.J."/>
            <person name="Roe B.A."/>
            <person name="Shenoy N."/>
            <person name="Stanke M."/>
            <person name="Ter-Hovhannisyan V."/>
            <person name="Tunlid A."/>
            <person name="Velagapudi R."/>
            <person name="Vision T.J."/>
            <person name="Zeng Q."/>
            <person name="Zolan M.E."/>
            <person name="Pukkila P.J."/>
        </authorList>
    </citation>
    <scope>NUCLEOTIDE SEQUENCE [LARGE SCALE GENOMIC DNA]</scope>
    <source>
        <strain evidence="2">Okayama-7 / 130 / ATCC MYA-4618 / FGSC 9003</strain>
    </source>
</reference>
<sequence>MREQTYPRPTGAKNTSCWAAQERRQYFHFHHDTSLAWRTTLDAKVARYIHQISIHGLCVPSDYPGSADIVGFGVDGVHVAPNSTFCMQTKQVLSNFGLDTGGWKTSRHPRLLGDTTGDGNKDLVGFGESGVWISRNNGNGTFRPAECILRDFGAAEGAGGWAVEKHIRFLADLRNVGRVDIVGFGERGVFVALNEGKGTFEAPRIAIDGFGYNQGWRLDKHLRFLADTTGDGLLDIVGFGDSFVFVSDNPRFLADMTGDGTVDVVGFKGSGAFVSFNDGCGSFGAPVQVSTGFGCDLGWNKNHPRFLVPVSRNNAAADIIGFGNDGVSVALNNGDGTFQPSKCVINDFGYNQGWRVDKHPRFVVDLNGDGRGDIIGFGYNFTLISFSNGDGTFGPVLKIAENFALNTGWPPDSTVRYVVNLRYSVLS</sequence>
<dbReference type="OMA" id="RYVANIY"/>
<dbReference type="InParanoid" id="A8PEW7"/>
<dbReference type="GeneID" id="6017517"/>
<dbReference type="Proteomes" id="UP000001861">
    <property type="component" value="Unassembled WGS sequence"/>
</dbReference>
<dbReference type="EMBL" id="AACS02000008">
    <property type="protein sequence ID" value="EAU80915.2"/>
    <property type="molecule type" value="Genomic_DNA"/>
</dbReference>
<dbReference type="VEuPathDB" id="FungiDB:CC1G_03091"/>
<dbReference type="AlphaFoldDB" id="A8PEW7"/>
<dbReference type="KEGG" id="cci:CC1G_03091"/>
<proteinExistence type="predicted"/>
<dbReference type="OrthoDB" id="3153136at2759"/>
<dbReference type="HOGENOM" id="CLU_057156_0_0_1"/>
<organism evidence="1 2">
    <name type="scientific">Coprinopsis cinerea (strain Okayama-7 / 130 / ATCC MYA-4618 / FGSC 9003)</name>
    <name type="common">Inky cap fungus</name>
    <name type="synonym">Hormographiella aspergillata</name>
    <dbReference type="NCBI Taxonomy" id="240176"/>
    <lineage>
        <taxon>Eukaryota</taxon>
        <taxon>Fungi</taxon>
        <taxon>Dikarya</taxon>
        <taxon>Basidiomycota</taxon>
        <taxon>Agaricomycotina</taxon>
        <taxon>Agaricomycetes</taxon>
        <taxon>Agaricomycetidae</taxon>
        <taxon>Agaricales</taxon>
        <taxon>Agaricineae</taxon>
        <taxon>Psathyrellaceae</taxon>
        <taxon>Coprinopsis</taxon>
    </lineage>
</organism>
<gene>
    <name evidence="1" type="ORF">CC1G_03091</name>
</gene>
<protein>
    <submittedName>
        <fullName evidence="1">Lectin PVL</fullName>
    </submittedName>
</protein>